<accession>A0A370KC61</accession>
<gene>
    <name evidence="3" type="ORF">DVT68_05240</name>
</gene>
<sequence>MNKLSRISVLALLAGLGAGSMAMAQTATPPANADSQSMHALPDGQVSNVAPAQQHRPVPAPGDRNCLQSTGSLIPAKPGHCLTAPGRSYSRQDILNTGRIDTAQALRDLDPSISTGGH</sequence>
<keyword evidence="4" id="KW-1185">Reference proteome</keyword>
<dbReference type="AlphaFoldDB" id="A0A370KC61"/>
<feature type="chain" id="PRO_5017067814" evidence="2">
    <location>
        <begin position="25"/>
        <end position="118"/>
    </location>
</feature>
<comment type="caution">
    <text evidence="3">The sequence shown here is derived from an EMBL/GenBank/DDBJ whole genome shotgun (WGS) entry which is preliminary data.</text>
</comment>
<dbReference type="InterPro" id="IPR006311">
    <property type="entry name" value="TAT_signal"/>
</dbReference>
<dbReference type="OrthoDB" id="5988510at2"/>
<feature type="compositionally biased region" description="Polar residues" evidence="1">
    <location>
        <begin position="23"/>
        <end position="38"/>
    </location>
</feature>
<evidence type="ECO:0000313" key="4">
    <source>
        <dbReference type="Proteomes" id="UP000254711"/>
    </source>
</evidence>
<reference evidence="3 4" key="1">
    <citation type="submission" date="2018-07" db="EMBL/GenBank/DDBJ databases">
        <title>Dyella solisilvae sp. nov., isolated from the pine and broad-leaved mixed forest soil.</title>
        <authorList>
            <person name="Gao Z."/>
            <person name="Qiu L."/>
        </authorList>
    </citation>
    <scope>NUCLEOTIDE SEQUENCE [LARGE SCALE GENOMIC DNA]</scope>
    <source>
        <strain evidence="3 4">DHG54</strain>
    </source>
</reference>
<organism evidence="3 4">
    <name type="scientific">Dyella solisilvae</name>
    <dbReference type="NCBI Taxonomy" id="1920168"/>
    <lineage>
        <taxon>Bacteria</taxon>
        <taxon>Pseudomonadati</taxon>
        <taxon>Pseudomonadota</taxon>
        <taxon>Gammaproteobacteria</taxon>
        <taxon>Lysobacterales</taxon>
        <taxon>Rhodanobacteraceae</taxon>
        <taxon>Dyella</taxon>
    </lineage>
</organism>
<evidence type="ECO:0000256" key="2">
    <source>
        <dbReference type="SAM" id="SignalP"/>
    </source>
</evidence>
<proteinExistence type="predicted"/>
<evidence type="ECO:0000313" key="3">
    <source>
        <dbReference type="EMBL" id="RDJ00215.1"/>
    </source>
</evidence>
<dbReference type="RefSeq" id="WP_114823940.1">
    <property type="nucleotide sequence ID" value="NZ_QQSY01000001.1"/>
</dbReference>
<feature type="signal peptide" evidence="2">
    <location>
        <begin position="1"/>
        <end position="24"/>
    </location>
</feature>
<evidence type="ECO:0000256" key="1">
    <source>
        <dbReference type="SAM" id="MobiDB-lite"/>
    </source>
</evidence>
<dbReference type="EMBL" id="QQSY01000001">
    <property type="protein sequence ID" value="RDJ00215.1"/>
    <property type="molecule type" value="Genomic_DNA"/>
</dbReference>
<keyword evidence="2" id="KW-0732">Signal</keyword>
<dbReference type="Proteomes" id="UP000254711">
    <property type="component" value="Unassembled WGS sequence"/>
</dbReference>
<dbReference type="PROSITE" id="PS51318">
    <property type="entry name" value="TAT"/>
    <property type="match status" value="1"/>
</dbReference>
<feature type="region of interest" description="Disordered" evidence="1">
    <location>
        <begin position="22"/>
        <end position="63"/>
    </location>
</feature>
<name>A0A370KC61_9GAMM</name>
<protein>
    <submittedName>
        <fullName evidence="3">Uncharacterized protein</fullName>
    </submittedName>
</protein>